<name>A0ABV6AXV7_9DEIO</name>
<dbReference type="Proteomes" id="UP001589733">
    <property type="component" value="Unassembled WGS sequence"/>
</dbReference>
<protein>
    <submittedName>
        <fullName evidence="1">Uncharacterized protein</fullName>
    </submittedName>
</protein>
<sequence>MIAVLILIVIFGGIALITYVDNTTKAQRRAWRLEEAAAKAGQALPSAAAKALAALPSALAAAPAPEGPETLILRLPADARGRAWGLLCTVADAQKAAGNTDTRTAYLLRQTRESYLPDTLRAYLGLTDGARRALEAQGQSPDTLLAEQIALMEDGVREALRHDHAAADRLLTQGRFLRERFGSAEGELVLHKPGQG</sequence>
<evidence type="ECO:0000313" key="1">
    <source>
        <dbReference type="EMBL" id="MFB9992344.1"/>
    </source>
</evidence>
<evidence type="ECO:0000313" key="2">
    <source>
        <dbReference type="Proteomes" id="UP001589733"/>
    </source>
</evidence>
<organism evidence="1 2">
    <name type="scientific">Deinococcus oregonensis</name>
    <dbReference type="NCBI Taxonomy" id="1805970"/>
    <lineage>
        <taxon>Bacteria</taxon>
        <taxon>Thermotogati</taxon>
        <taxon>Deinococcota</taxon>
        <taxon>Deinococci</taxon>
        <taxon>Deinococcales</taxon>
        <taxon>Deinococcaceae</taxon>
        <taxon>Deinococcus</taxon>
    </lineage>
</organism>
<keyword evidence="2" id="KW-1185">Reference proteome</keyword>
<proteinExistence type="predicted"/>
<comment type="caution">
    <text evidence="1">The sequence shown here is derived from an EMBL/GenBank/DDBJ whole genome shotgun (WGS) entry which is preliminary data.</text>
</comment>
<reference evidence="1 2" key="1">
    <citation type="submission" date="2024-09" db="EMBL/GenBank/DDBJ databases">
        <authorList>
            <person name="Sun Q."/>
            <person name="Mori K."/>
        </authorList>
    </citation>
    <scope>NUCLEOTIDE SEQUENCE [LARGE SCALE GENOMIC DNA]</scope>
    <source>
        <strain evidence="1 2">JCM 13503</strain>
    </source>
</reference>
<gene>
    <name evidence="1" type="ORF">ACFFLM_10250</name>
</gene>
<dbReference type="RefSeq" id="WP_380009038.1">
    <property type="nucleotide sequence ID" value="NZ_JBHLYR010000031.1"/>
</dbReference>
<dbReference type="EMBL" id="JBHLYR010000031">
    <property type="protein sequence ID" value="MFB9992344.1"/>
    <property type="molecule type" value="Genomic_DNA"/>
</dbReference>
<accession>A0ABV6AXV7</accession>